<reference evidence="1" key="1">
    <citation type="submission" date="2018-02" db="EMBL/GenBank/DDBJ databases">
        <title>Rhizophora mucronata_Transcriptome.</title>
        <authorList>
            <person name="Meera S.P."/>
            <person name="Sreeshan A."/>
            <person name="Augustine A."/>
        </authorList>
    </citation>
    <scope>NUCLEOTIDE SEQUENCE</scope>
    <source>
        <tissue evidence="1">Leaf</tissue>
    </source>
</reference>
<organism evidence="1">
    <name type="scientific">Rhizophora mucronata</name>
    <name type="common">Asiatic mangrove</name>
    <dbReference type="NCBI Taxonomy" id="61149"/>
    <lineage>
        <taxon>Eukaryota</taxon>
        <taxon>Viridiplantae</taxon>
        <taxon>Streptophyta</taxon>
        <taxon>Embryophyta</taxon>
        <taxon>Tracheophyta</taxon>
        <taxon>Spermatophyta</taxon>
        <taxon>Magnoliopsida</taxon>
        <taxon>eudicotyledons</taxon>
        <taxon>Gunneridae</taxon>
        <taxon>Pentapetalae</taxon>
        <taxon>rosids</taxon>
        <taxon>fabids</taxon>
        <taxon>Malpighiales</taxon>
        <taxon>Rhizophoraceae</taxon>
        <taxon>Rhizophora</taxon>
    </lineage>
</organism>
<proteinExistence type="predicted"/>
<protein>
    <submittedName>
        <fullName evidence="1">Uncharacterized protein</fullName>
    </submittedName>
</protein>
<sequence>MDHFNPAMLAEKADNCRKSLNAGKLTMELRC</sequence>
<name>A0A2P2R3C4_RHIMU</name>
<evidence type="ECO:0000313" key="1">
    <source>
        <dbReference type="EMBL" id="MBX73772.1"/>
    </source>
</evidence>
<dbReference type="EMBL" id="GGEC01093288">
    <property type="protein sequence ID" value="MBX73772.1"/>
    <property type="molecule type" value="Transcribed_RNA"/>
</dbReference>
<dbReference type="AlphaFoldDB" id="A0A2P2R3C4"/>
<accession>A0A2P2R3C4</accession>